<keyword evidence="3" id="KW-1185">Reference proteome</keyword>
<dbReference type="Proteomes" id="UP000252004">
    <property type="component" value="Plasmid unnamed2"/>
</dbReference>
<sequence length="333" mass="35951">MSASTFQVERTTFDGDMRAAFAAFAARPGSSFSTPLTTTVPKELVHRSAVAEVVLTDWARVDDTHFVMAAQWPRGHSFFTPVAGGHHDPLIACETVRQIGILLGHAEFGVPFGHHFAIRDIHIDVEPRHLRVGLEPAALTIDVTCTEVNRRGTALSGLRFEAVLHRDGHVVATGGGSFSCMAPAVYRRIRSGHTLDGDWYRLPLISPAAPQSVGRMSPMDVVLSPTGEQDLWRLRVDTSHPVLFEHAVDHVPGMVLLEAARQATAAALGRSSYLPLGLASEFTKYAELDTPCMIEAVRAPHTGPDGEETVVVTARQAGEAVFSSTVRAGRHGS</sequence>
<dbReference type="RefSeq" id="WP_114059245.1">
    <property type="nucleotide sequence ID" value="NZ_CP030864.1"/>
</dbReference>
<gene>
    <name evidence="2" type="ORF">C0216_31805</name>
</gene>
<evidence type="ECO:0000313" key="3">
    <source>
        <dbReference type="Proteomes" id="UP000252004"/>
    </source>
</evidence>
<protein>
    <recommendedName>
        <fullName evidence="1">A-factor biosynthesis hotdog domain-containing protein</fullName>
    </recommendedName>
</protein>
<dbReference type="GO" id="GO:0016740">
    <property type="term" value="F:transferase activity"/>
    <property type="evidence" value="ECO:0007669"/>
    <property type="project" value="InterPro"/>
</dbReference>
<name>A0A344UB13_9ACTN</name>
<dbReference type="Pfam" id="PF03756">
    <property type="entry name" value="AfsA"/>
    <property type="match status" value="2"/>
</dbReference>
<dbReference type="AlphaFoldDB" id="A0A344UB13"/>
<evidence type="ECO:0000313" key="2">
    <source>
        <dbReference type="EMBL" id="AXE28084.1"/>
    </source>
</evidence>
<evidence type="ECO:0000259" key="1">
    <source>
        <dbReference type="Pfam" id="PF03756"/>
    </source>
</evidence>
<feature type="domain" description="A-factor biosynthesis hotdog" evidence="1">
    <location>
        <begin position="213"/>
        <end position="326"/>
    </location>
</feature>
<dbReference type="InterPro" id="IPR005509">
    <property type="entry name" value="AfsA_hotdog_dom"/>
</dbReference>
<accession>A0A344UB13</accession>
<keyword evidence="2" id="KW-0614">Plasmid</keyword>
<dbReference type="OrthoDB" id="7838374at2"/>
<organism evidence="2 3">
    <name type="scientific">Streptomyces globosus</name>
    <dbReference type="NCBI Taxonomy" id="68209"/>
    <lineage>
        <taxon>Bacteria</taxon>
        <taxon>Bacillati</taxon>
        <taxon>Actinomycetota</taxon>
        <taxon>Actinomycetes</taxon>
        <taxon>Kitasatosporales</taxon>
        <taxon>Streptomycetaceae</taxon>
        <taxon>Streptomyces</taxon>
    </lineage>
</organism>
<feature type="domain" description="A-factor biosynthesis hotdog" evidence="1">
    <location>
        <begin position="44"/>
        <end position="179"/>
    </location>
</feature>
<dbReference type="NCBIfam" id="NF041195">
    <property type="entry name" value="ScbA_BarX_GamBu"/>
    <property type="match status" value="1"/>
</dbReference>
<proteinExistence type="predicted"/>
<dbReference type="KEGG" id="sgz:C0216_31805"/>
<dbReference type="EMBL" id="CP030864">
    <property type="protein sequence ID" value="AXE28084.1"/>
    <property type="molecule type" value="Genomic_DNA"/>
</dbReference>
<reference evidence="2 3" key="1">
    <citation type="submission" date="2018-01" db="EMBL/GenBank/DDBJ databases">
        <title>Draft genome Sequence of streptomyces globosus LZH-48.</title>
        <authorList>
            <person name="Ran K."/>
            <person name="Li Z."/>
            <person name="Wei S."/>
            <person name="Dong R."/>
        </authorList>
    </citation>
    <scope>NUCLEOTIDE SEQUENCE [LARGE SCALE GENOMIC DNA]</scope>
    <source>
        <strain evidence="2 3">LZH-48</strain>
        <plasmid evidence="2 3">unnamed2</plasmid>
    </source>
</reference>
<dbReference type="InterPro" id="IPR047757">
    <property type="entry name" value="AfsA-like"/>
</dbReference>
<geneLocation type="plasmid" evidence="2 3">
    <name>unnamed2</name>
</geneLocation>